<name>A0ABS7G3U4_9ACTN</name>
<dbReference type="Pfam" id="PF25906">
    <property type="entry name" value="PucR-like_N"/>
    <property type="match status" value="1"/>
</dbReference>
<sequence>MDPAAWTFEIDLPPDKMAARVPALRRYVPRVVKEAVQEIEQTVPAYVRPHDPRYAAVLADTITLALEHFIDLLERPGTGSAEILEFCWRLGAGEAREGRSLESLQTAIQIGAGVSVRRLTEELESDGLHTPAHVIAQVAQAVFGYLDRLSAAVGAGHREVAAGAEGDMAARRRHLLDLLAAGGAGPAELAEAARKAGWPLPAEAGVVALRARDGEAARPALDPDVLAGLHLAEPLLIVPDPDGPGRRAMLRNGLRGWLAAAGPAVPLAEIPRALRWARSALDLAGRGVIDADGPVDVAAHMPTLVVMAEHDLVTRVAGRLLAPLLEVRPSQRRRMAETLLALIECAFNATEVARRLHLHAQTVRYRLRHLEALFGETLHDPARRLALHMTLHAWLIDDAEGAEDGSGAAQA</sequence>
<dbReference type="EMBL" id="JAIBOA010000033">
    <property type="protein sequence ID" value="MBW8487387.1"/>
    <property type="molecule type" value="Genomic_DNA"/>
</dbReference>
<dbReference type="Gene3D" id="1.10.10.2840">
    <property type="entry name" value="PucR C-terminal helix-turn-helix domain"/>
    <property type="match status" value="1"/>
</dbReference>
<keyword evidence="4" id="KW-1185">Reference proteome</keyword>
<comment type="caution">
    <text evidence="3">The sequence shown here is derived from an EMBL/GenBank/DDBJ whole genome shotgun (WGS) entry which is preliminary data.</text>
</comment>
<dbReference type="InterPro" id="IPR042070">
    <property type="entry name" value="PucR_C-HTH_sf"/>
</dbReference>
<dbReference type="RefSeq" id="WP_220170620.1">
    <property type="nucleotide sequence ID" value="NZ_JAIBOA010000033.1"/>
</dbReference>
<dbReference type="InterPro" id="IPR058663">
    <property type="entry name" value="PucR-like_N"/>
</dbReference>
<evidence type="ECO:0000259" key="1">
    <source>
        <dbReference type="Pfam" id="PF13556"/>
    </source>
</evidence>
<reference evidence="3 4" key="1">
    <citation type="submission" date="2021-07" db="EMBL/GenBank/DDBJ databases">
        <title>Actinomadura sp. PM05-2 isolated from lichen.</title>
        <authorList>
            <person name="Somphong A."/>
            <person name="Phongsopitanun W."/>
            <person name="Tanasupawat S."/>
            <person name="Peongsungnone V."/>
        </authorList>
    </citation>
    <scope>NUCLEOTIDE SEQUENCE [LARGE SCALE GENOMIC DNA]</scope>
    <source>
        <strain evidence="3 4">PM05-2</strain>
    </source>
</reference>
<gene>
    <name evidence="3" type="ORF">K1Y72_33890</name>
</gene>
<dbReference type="PANTHER" id="PTHR33744:SF1">
    <property type="entry name" value="DNA-BINDING TRANSCRIPTIONAL ACTIVATOR ADER"/>
    <property type="match status" value="1"/>
</dbReference>
<dbReference type="Pfam" id="PF13556">
    <property type="entry name" value="HTH_30"/>
    <property type="match status" value="1"/>
</dbReference>
<evidence type="ECO:0000259" key="2">
    <source>
        <dbReference type="Pfam" id="PF25906"/>
    </source>
</evidence>
<proteinExistence type="predicted"/>
<dbReference type="InterPro" id="IPR051448">
    <property type="entry name" value="CdaR-like_regulators"/>
</dbReference>
<organism evidence="3 4">
    <name type="scientific">Actinomadura parmotrematis</name>
    <dbReference type="NCBI Taxonomy" id="2864039"/>
    <lineage>
        <taxon>Bacteria</taxon>
        <taxon>Bacillati</taxon>
        <taxon>Actinomycetota</taxon>
        <taxon>Actinomycetes</taxon>
        <taxon>Streptosporangiales</taxon>
        <taxon>Thermomonosporaceae</taxon>
        <taxon>Actinomadura</taxon>
    </lineage>
</organism>
<evidence type="ECO:0000313" key="4">
    <source>
        <dbReference type="Proteomes" id="UP000774570"/>
    </source>
</evidence>
<accession>A0ABS7G3U4</accession>
<dbReference type="Proteomes" id="UP000774570">
    <property type="component" value="Unassembled WGS sequence"/>
</dbReference>
<dbReference type="PANTHER" id="PTHR33744">
    <property type="entry name" value="CARBOHYDRATE DIACID REGULATOR"/>
    <property type="match status" value="1"/>
</dbReference>
<evidence type="ECO:0000313" key="3">
    <source>
        <dbReference type="EMBL" id="MBW8487387.1"/>
    </source>
</evidence>
<dbReference type="InterPro" id="IPR025736">
    <property type="entry name" value="PucR_C-HTH_dom"/>
</dbReference>
<feature type="domain" description="PucR C-terminal helix-turn-helix" evidence="1">
    <location>
        <begin position="336"/>
        <end position="393"/>
    </location>
</feature>
<protein>
    <submittedName>
        <fullName evidence="3">Helix-turn-helix domain-containing protein</fullName>
    </submittedName>
</protein>
<feature type="domain" description="PucR-like N-terminal" evidence="2">
    <location>
        <begin position="23"/>
        <end position="179"/>
    </location>
</feature>